<reference evidence="1 2" key="1">
    <citation type="submission" date="2015-06" db="EMBL/GenBank/DDBJ databases">
        <title>R. anatipestifer strain HXb2 is the most virulent strain so far, and the genome sequence would help us uncover the pathogenesis.</title>
        <authorList>
            <person name="Hu Q."/>
            <person name="Qi J."/>
            <person name="Bo H."/>
            <person name="Liu G."/>
            <person name="Tao M."/>
            <person name="Ding Y."/>
            <person name="Xue Y."/>
        </authorList>
    </citation>
    <scope>NUCLEOTIDE SEQUENCE [LARGE SCALE GENOMIC DNA]</scope>
    <source>
        <strain evidence="1 2">HXb2</strain>
    </source>
</reference>
<organism evidence="1 2">
    <name type="scientific">Riemerella anatipestifer</name>
    <name type="common">Moraxella anatipestifer</name>
    <dbReference type="NCBI Taxonomy" id="34085"/>
    <lineage>
        <taxon>Bacteria</taxon>
        <taxon>Pseudomonadati</taxon>
        <taxon>Bacteroidota</taxon>
        <taxon>Flavobacteriia</taxon>
        <taxon>Flavobacteriales</taxon>
        <taxon>Weeksellaceae</taxon>
        <taxon>Riemerella</taxon>
    </lineage>
</organism>
<name>A0A1S7DRZ2_RIEAN</name>
<dbReference type="RefSeq" id="WP_052911358.1">
    <property type="nucleotide sequence ID" value="NZ_CP011859.1"/>
</dbReference>
<evidence type="ECO:0000313" key="1">
    <source>
        <dbReference type="EMBL" id="AQY21821.1"/>
    </source>
</evidence>
<sequence length="167" mass="18817">MAIDNLISVEFSAQELKTIDDAIGAILGVIQSKAINLSPEERRQYGRIADKNKVLVDKCKLYMEQDPSTVPPTIDKAEFDKDYLARTQLEAPLKKLDRVIEMMTDTKTLLDYDNYTAAVSYYRYVKFLATQNQAGTTSIYKDLSTHYQTRAAATSGTTNTKDEENKA</sequence>
<proteinExistence type="predicted"/>
<protein>
    <submittedName>
        <fullName evidence="1">Uncharacterized protein</fullName>
    </submittedName>
</protein>
<evidence type="ECO:0000313" key="2">
    <source>
        <dbReference type="Proteomes" id="UP000189883"/>
    </source>
</evidence>
<dbReference type="EMBL" id="CP011859">
    <property type="protein sequence ID" value="AQY21821.1"/>
    <property type="molecule type" value="Genomic_DNA"/>
</dbReference>
<dbReference type="AlphaFoldDB" id="A0A1S7DRZ2"/>
<accession>A0A1S7DRZ2</accession>
<dbReference type="Proteomes" id="UP000189883">
    <property type="component" value="Chromosome"/>
</dbReference>
<gene>
    <name evidence="1" type="ORF">AB406_0865</name>
</gene>